<sequence length="80" mass="8709">MEREEGRGEPDTAVVTDDECAARGGPLRRAATRGGHAHARARRQQAASSGRVCPSSPLSIVVPVARPPRPRDHRWRPQPP</sequence>
<dbReference type="Gramene" id="OBART11G16960.1">
    <property type="protein sequence ID" value="OBART11G16960.1"/>
    <property type="gene ID" value="OBART11G16960"/>
</dbReference>
<reference evidence="2" key="1">
    <citation type="journal article" date="2009" name="Rice">
        <title>De Novo Next Generation Sequencing of Plant Genomes.</title>
        <authorList>
            <person name="Rounsley S."/>
            <person name="Marri P.R."/>
            <person name="Yu Y."/>
            <person name="He R."/>
            <person name="Sisneros N."/>
            <person name="Goicoechea J.L."/>
            <person name="Lee S.J."/>
            <person name="Angelova A."/>
            <person name="Kudrna D."/>
            <person name="Luo M."/>
            <person name="Affourtit J."/>
            <person name="Desany B."/>
            <person name="Knight J."/>
            <person name="Niazi F."/>
            <person name="Egholm M."/>
            <person name="Wing R.A."/>
        </authorList>
    </citation>
    <scope>NUCLEOTIDE SEQUENCE [LARGE SCALE GENOMIC DNA]</scope>
    <source>
        <strain evidence="2">cv. IRGC 105608</strain>
    </source>
</reference>
<reference evidence="2" key="2">
    <citation type="submission" date="2015-03" db="UniProtKB">
        <authorList>
            <consortium name="EnsemblPlants"/>
        </authorList>
    </citation>
    <scope>IDENTIFICATION</scope>
</reference>
<feature type="compositionally biased region" description="Basic residues" evidence="1">
    <location>
        <begin position="71"/>
        <end position="80"/>
    </location>
</feature>
<dbReference type="EnsemblPlants" id="OBART11G16960.1">
    <property type="protein sequence ID" value="OBART11G16960.1"/>
    <property type="gene ID" value="OBART11G16960"/>
</dbReference>
<evidence type="ECO:0000256" key="1">
    <source>
        <dbReference type="SAM" id="MobiDB-lite"/>
    </source>
</evidence>
<dbReference type="HOGENOM" id="CLU_2593551_0_0_1"/>
<evidence type="ECO:0000313" key="3">
    <source>
        <dbReference type="Proteomes" id="UP000026960"/>
    </source>
</evidence>
<keyword evidence="3" id="KW-1185">Reference proteome</keyword>
<name>A0A0D3HN06_9ORYZ</name>
<evidence type="ECO:0000313" key="2">
    <source>
        <dbReference type="EnsemblPlants" id="OBART11G16960.1"/>
    </source>
</evidence>
<proteinExistence type="predicted"/>
<dbReference type="AlphaFoldDB" id="A0A0D3HN06"/>
<protein>
    <submittedName>
        <fullName evidence="2">Uncharacterized protein</fullName>
    </submittedName>
</protein>
<feature type="region of interest" description="Disordered" evidence="1">
    <location>
        <begin position="28"/>
        <end position="80"/>
    </location>
</feature>
<dbReference type="PaxDb" id="65489-OBART11G16960.1"/>
<accession>A0A0D3HN06</accession>
<dbReference type="Proteomes" id="UP000026960">
    <property type="component" value="Chromosome 11"/>
</dbReference>
<organism evidence="2">
    <name type="scientific">Oryza barthii</name>
    <dbReference type="NCBI Taxonomy" id="65489"/>
    <lineage>
        <taxon>Eukaryota</taxon>
        <taxon>Viridiplantae</taxon>
        <taxon>Streptophyta</taxon>
        <taxon>Embryophyta</taxon>
        <taxon>Tracheophyta</taxon>
        <taxon>Spermatophyta</taxon>
        <taxon>Magnoliopsida</taxon>
        <taxon>Liliopsida</taxon>
        <taxon>Poales</taxon>
        <taxon>Poaceae</taxon>
        <taxon>BOP clade</taxon>
        <taxon>Oryzoideae</taxon>
        <taxon>Oryzeae</taxon>
        <taxon>Oryzinae</taxon>
        <taxon>Oryza</taxon>
    </lineage>
</organism>